<sequence>MLAGMFELVQQMLLGVCHDLVPATPASYIRCRVSGGGLGDLVVGLSQRLERLPVGTTFSNGPLPAAIAHHGFNLQIDTVAIGTTAHFRQGYAWDNEEGQGQKKLSQHLALHRAGVAGA</sequence>
<accession>A0A512BM60</accession>
<dbReference type="EMBL" id="BJYU01000004">
    <property type="protein sequence ID" value="GEO12957.1"/>
    <property type="molecule type" value="Genomic_DNA"/>
</dbReference>
<dbReference type="AlphaFoldDB" id="A0A512BM60"/>
<evidence type="ECO:0000313" key="2">
    <source>
        <dbReference type="Proteomes" id="UP000321085"/>
    </source>
</evidence>
<organism evidence="1 2">
    <name type="scientific">Microvirga aerophila</name>
    <dbReference type="NCBI Taxonomy" id="670291"/>
    <lineage>
        <taxon>Bacteria</taxon>
        <taxon>Pseudomonadati</taxon>
        <taxon>Pseudomonadota</taxon>
        <taxon>Alphaproteobacteria</taxon>
        <taxon>Hyphomicrobiales</taxon>
        <taxon>Methylobacteriaceae</taxon>
        <taxon>Microvirga</taxon>
    </lineage>
</organism>
<gene>
    <name evidence="1" type="ORF">MAE02_06530</name>
</gene>
<name>A0A512BM60_9HYPH</name>
<keyword evidence="2" id="KW-1185">Reference proteome</keyword>
<protein>
    <submittedName>
        <fullName evidence="1">Uncharacterized protein</fullName>
    </submittedName>
</protein>
<dbReference type="Proteomes" id="UP000321085">
    <property type="component" value="Unassembled WGS sequence"/>
</dbReference>
<evidence type="ECO:0000313" key="1">
    <source>
        <dbReference type="EMBL" id="GEO12957.1"/>
    </source>
</evidence>
<proteinExistence type="predicted"/>
<comment type="caution">
    <text evidence="1">The sequence shown here is derived from an EMBL/GenBank/DDBJ whole genome shotgun (WGS) entry which is preliminary data.</text>
</comment>
<reference evidence="1 2" key="1">
    <citation type="submission" date="2019-07" db="EMBL/GenBank/DDBJ databases">
        <title>Whole genome shotgun sequence of Microvirga aerophila NBRC 106136.</title>
        <authorList>
            <person name="Hosoyama A."/>
            <person name="Uohara A."/>
            <person name="Ohji S."/>
            <person name="Ichikawa N."/>
        </authorList>
    </citation>
    <scope>NUCLEOTIDE SEQUENCE [LARGE SCALE GENOMIC DNA]</scope>
    <source>
        <strain evidence="1 2">NBRC 106136</strain>
    </source>
</reference>